<dbReference type="OrthoDB" id="3648975at2759"/>
<evidence type="ECO:0000259" key="1">
    <source>
        <dbReference type="Pfam" id="PF20150"/>
    </source>
</evidence>
<dbReference type="PANTHER" id="PTHR42085">
    <property type="entry name" value="F-BOX DOMAIN-CONTAINING PROTEIN"/>
    <property type="match status" value="1"/>
</dbReference>
<gene>
    <name evidence="2" type="ORF">HII31_07803</name>
</gene>
<dbReference type="AlphaFoldDB" id="A0A8H6RFL4"/>
<keyword evidence="3" id="KW-1185">Reference proteome</keyword>
<dbReference type="Proteomes" id="UP000660729">
    <property type="component" value="Unassembled WGS sequence"/>
</dbReference>
<protein>
    <recommendedName>
        <fullName evidence="1">2EXR domain-containing protein</fullName>
    </recommendedName>
</protein>
<sequence length="200" mass="22940">MWTAIEALAKPFKLTALPAELRNQIYREVLEPVRRVSITQWSRYQSATPSLMHACQQIRSECAFIHYAETAFTGHTLIRYGTHSGKPVLTDGMVRNWIMDVAQPFWRHLRHFSIAIIENIGGYVNSFNLELHYDDGEGEGRLVAILPQDLNEDWKSKIFDHIKDINKAADAGGWAGGERIVGAIMTRREVWMPRQYAELD</sequence>
<evidence type="ECO:0000313" key="3">
    <source>
        <dbReference type="Proteomes" id="UP000660729"/>
    </source>
</evidence>
<dbReference type="InterPro" id="IPR045518">
    <property type="entry name" value="2EXR"/>
</dbReference>
<dbReference type="Pfam" id="PF20150">
    <property type="entry name" value="2EXR"/>
    <property type="match status" value="1"/>
</dbReference>
<accession>A0A8H6RFL4</accession>
<comment type="caution">
    <text evidence="2">The sequence shown here is derived from an EMBL/GenBank/DDBJ whole genome shotgun (WGS) entry which is preliminary data.</text>
</comment>
<proteinExistence type="predicted"/>
<dbReference type="EMBL" id="JABCIY010000168">
    <property type="protein sequence ID" value="KAF7190644.1"/>
    <property type="molecule type" value="Genomic_DNA"/>
</dbReference>
<evidence type="ECO:0000313" key="2">
    <source>
        <dbReference type="EMBL" id="KAF7190644.1"/>
    </source>
</evidence>
<dbReference type="PANTHER" id="PTHR42085:SF2">
    <property type="entry name" value="F-BOX DOMAIN-CONTAINING PROTEIN"/>
    <property type="match status" value="1"/>
</dbReference>
<dbReference type="InterPro" id="IPR038883">
    <property type="entry name" value="AN11006-like"/>
</dbReference>
<organism evidence="2 3">
    <name type="scientific">Pseudocercospora fuligena</name>
    <dbReference type="NCBI Taxonomy" id="685502"/>
    <lineage>
        <taxon>Eukaryota</taxon>
        <taxon>Fungi</taxon>
        <taxon>Dikarya</taxon>
        <taxon>Ascomycota</taxon>
        <taxon>Pezizomycotina</taxon>
        <taxon>Dothideomycetes</taxon>
        <taxon>Dothideomycetidae</taxon>
        <taxon>Mycosphaerellales</taxon>
        <taxon>Mycosphaerellaceae</taxon>
        <taxon>Pseudocercospora</taxon>
    </lineage>
</organism>
<feature type="domain" description="2EXR" evidence="1">
    <location>
        <begin position="16"/>
        <end position="68"/>
    </location>
</feature>
<name>A0A8H6RFL4_9PEZI</name>
<reference evidence="2" key="1">
    <citation type="submission" date="2020-04" db="EMBL/GenBank/DDBJ databases">
        <title>Draft genome resource of the tomato pathogen Pseudocercospora fuligena.</title>
        <authorList>
            <person name="Zaccaron A."/>
        </authorList>
    </citation>
    <scope>NUCLEOTIDE SEQUENCE</scope>
    <source>
        <strain evidence="2">PF001</strain>
    </source>
</reference>